<keyword evidence="8" id="KW-1185">Reference proteome</keyword>
<feature type="region of interest" description="Disordered" evidence="5">
    <location>
        <begin position="140"/>
        <end position="171"/>
    </location>
</feature>
<dbReference type="PROSITE" id="PS50102">
    <property type="entry name" value="RRM"/>
    <property type="match status" value="1"/>
</dbReference>
<name>A0ABD2Z4N6_9GENT</name>
<dbReference type="InterPro" id="IPR012677">
    <property type="entry name" value="Nucleotide-bd_a/b_plait_sf"/>
</dbReference>
<feature type="compositionally biased region" description="Low complexity" evidence="5">
    <location>
        <begin position="161"/>
        <end position="171"/>
    </location>
</feature>
<dbReference type="PANTHER" id="PTHR13798">
    <property type="entry name" value="RNA BINDING MOTIF RBM PROTEIN -RELATED"/>
    <property type="match status" value="1"/>
</dbReference>
<organism evidence="7 8">
    <name type="scientific">Cinchona calisaya</name>
    <dbReference type="NCBI Taxonomy" id="153742"/>
    <lineage>
        <taxon>Eukaryota</taxon>
        <taxon>Viridiplantae</taxon>
        <taxon>Streptophyta</taxon>
        <taxon>Embryophyta</taxon>
        <taxon>Tracheophyta</taxon>
        <taxon>Spermatophyta</taxon>
        <taxon>Magnoliopsida</taxon>
        <taxon>eudicotyledons</taxon>
        <taxon>Gunneridae</taxon>
        <taxon>Pentapetalae</taxon>
        <taxon>asterids</taxon>
        <taxon>lamiids</taxon>
        <taxon>Gentianales</taxon>
        <taxon>Rubiaceae</taxon>
        <taxon>Cinchonoideae</taxon>
        <taxon>Cinchoneae</taxon>
        <taxon>Cinchona</taxon>
    </lineage>
</organism>
<feature type="domain" description="RRM" evidence="6">
    <location>
        <begin position="7"/>
        <end position="86"/>
    </location>
</feature>
<feature type="compositionally biased region" description="Polar residues" evidence="5">
    <location>
        <begin position="146"/>
        <end position="157"/>
    </location>
</feature>
<dbReference type="Proteomes" id="UP001630127">
    <property type="component" value="Unassembled WGS sequence"/>
</dbReference>
<keyword evidence="3" id="KW-0539">Nucleus</keyword>
<dbReference type="InterPro" id="IPR000504">
    <property type="entry name" value="RRM_dom"/>
</dbReference>
<feature type="region of interest" description="Disordered" evidence="5">
    <location>
        <begin position="92"/>
        <end position="115"/>
    </location>
</feature>
<comment type="subcellular location">
    <subcellularLocation>
        <location evidence="1">Nucleus</location>
        <location evidence="1">Nucleoplasm</location>
    </subcellularLocation>
</comment>
<dbReference type="InterPro" id="IPR035979">
    <property type="entry name" value="RBD_domain_sf"/>
</dbReference>
<proteinExistence type="predicted"/>
<dbReference type="Gene3D" id="3.30.70.330">
    <property type="match status" value="1"/>
</dbReference>
<dbReference type="Pfam" id="PF00076">
    <property type="entry name" value="RRM_1"/>
    <property type="match status" value="1"/>
</dbReference>
<evidence type="ECO:0000256" key="5">
    <source>
        <dbReference type="SAM" id="MobiDB-lite"/>
    </source>
</evidence>
<evidence type="ECO:0000259" key="6">
    <source>
        <dbReference type="PROSITE" id="PS50102"/>
    </source>
</evidence>
<evidence type="ECO:0000313" key="8">
    <source>
        <dbReference type="Proteomes" id="UP001630127"/>
    </source>
</evidence>
<dbReference type="SUPFAM" id="SSF54928">
    <property type="entry name" value="RNA-binding domain, RBD"/>
    <property type="match status" value="1"/>
</dbReference>
<dbReference type="InterPro" id="IPR052285">
    <property type="entry name" value="NEXT_complex_subunit"/>
</dbReference>
<dbReference type="SMART" id="SM00360">
    <property type="entry name" value="RRM"/>
    <property type="match status" value="1"/>
</dbReference>
<comment type="caution">
    <text evidence="7">The sequence shown here is derived from an EMBL/GenBank/DDBJ whole genome shotgun (WGS) entry which is preliminary data.</text>
</comment>
<evidence type="ECO:0000256" key="4">
    <source>
        <dbReference type="PROSITE-ProRule" id="PRU00176"/>
    </source>
</evidence>
<keyword evidence="2 4" id="KW-0694">RNA-binding</keyword>
<evidence type="ECO:0000313" key="7">
    <source>
        <dbReference type="EMBL" id="KAL3513295.1"/>
    </source>
</evidence>
<dbReference type="GO" id="GO:0003723">
    <property type="term" value="F:RNA binding"/>
    <property type="evidence" value="ECO:0007669"/>
    <property type="project" value="UniProtKB-UniRule"/>
</dbReference>
<evidence type="ECO:0000256" key="3">
    <source>
        <dbReference type="ARBA" id="ARBA00023242"/>
    </source>
</evidence>
<accession>A0ABD2Z4N6</accession>
<dbReference type="GO" id="GO:0005654">
    <property type="term" value="C:nucleoplasm"/>
    <property type="evidence" value="ECO:0007669"/>
    <property type="project" value="UniProtKB-SubCell"/>
</dbReference>
<gene>
    <name evidence="7" type="ORF">ACH5RR_026012</name>
</gene>
<dbReference type="AlphaFoldDB" id="A0ABD2Z4N6"/>
<dbReference type="PANTHER" id="PTHR13798:SF11">
    <property type="entry name" value="RNA-BINDING PROTEIN 7-RELATED"/>
    <property type="match status" value="1"/>
</dbReference>
<dbReference type="EMBL" id="JBJUIK010000011">
    <property type="protein sequence ID" value="KAL3513295.1"/>
    <property type="molecule type" value="Genomic_DNA"/>
</dbReference>
<evidence type="ECO:0000256" key="1">
    <source>
        <dbReference type="ARBA" id="ARBA00004642"/>
    </source>
</evidence>
<reference evidence="7 8" key="1">
    <citation type="submission" date="2024-11" db="EMBL/GenBank/DDBJ databases">
        <title>A near-complete genome assembly of Cinchona calisaya.</title>
        <authorList>
            <person name="Lian D.C."/>
            <person name="Zhao X.W."/>
            <person name="Wei L."/>
        </authorList>
    </citation>
    <scope>NUCLEOTIDE SEQUENCE [LARGE SCALE GENOMIC DNA]</scope>
    <source>
        <tissue evidence="7">Nenye</tissue>
    </source>
</reference>
<feature type="compositionally biased region" description="Polar residues" evidence="5">
    <location>
        <begin position="92"/>
        <end position="101"/>
    </location>
</feature>
<evidence type="ECO:0000256" key="2">
    <source>
        <dbReference type="ARBA" id="ARBA00022884"/>
    </source>
</evidence>
<protein>
    <recommendedName>
        <fullName evidence="6">RRM domain-containing protein</fullName>
    </recommendedName>
</protein>
<sequence length="208" mass="23636">MAENANCTVYVGNLDEKVSDRVLYDILIQAGRVVDLYVPRDKETDKPKGFAFAQYETEEIADYAVKLFSGLVTLYSRTLKFAISGQDKHSMNSPMVSSSYKPRSHPVANSDMGVSPNSLRLSTPCRFQEHRVNYSKERATPGLSVHQPNGYRSNFDNNYEHSNGYGSHYNSNNYDNDRRVFGAPLHNINRSRLGRYDARDSTSYYASY</sequence>